<dbReference type="Pfam" id="PF01590">
    <property type="entry name" value="GAF"/>
    <property type="match status" value="1"/>
</dbReference>
<feature type="transmembrane region" description="Helical" evidence="7">
    <location>
        <begin position="6"/>
        <end position="27"/>
    </location>
</feature>
<dbReference type="EMBL" id="FOZP01000009">
    <property type="protein sequence ID" value="SFS76678.1"/>
    <property type="molecule type" value="Genomic_DNA"/>
</dbReference>
<dbReference type="InterPro" id="IPR013655">
    <property type="entry name" value="PAS_fold_3"/>
</dbReference>
<keyword evidence="7" id="KW-1133">Transmembrane helix</keyword>
<dbReference type="InterPro" id="IPR048533">
    <property type="entry name" value="VUPS"/>
</dbReference>
<evidence type="ECO:0000313" key="11">
    <source>
        <dbReference type="EMBL" id="SFS76678.1"/>
    </source>
</evidence>
<dbReference type="EC" id="2.7.13.3" evidence="2"/>
<dbReference type="InterPro" id="IPR001610">
    <property type="entry name" value="PAC"/>
</dbReference>
<dbReference type="Gene3D" id="3.30.450.40">
    <property type="match status" value="1"/>
</dbReference>
<feature type="domain" description="PAS" evidence="9">
    <location>
        <begin position="676"/>
        <end position="746"/>
    </location>
</feature>
<dbReference type="InterPro" id="IPR003594">
    <property type="entry name" value="HATPase_dom"/>
</dbReference>
<feature type="coiled-coil region" evidence="6">
    <location>
        <begin position="1206"/>
        <end position="1237"/>
    </location>
</feature>
<dbReference type="SMART" id="SM00086">
    <property type="entry name" value="PAC"/>
    <property type="match status" value="4"/>
</dbReference>
<dbReference type="SUPFAM" id="SSF55781">
    <property type="entry name" value="GAF domain-like"/>
    <property type="match status" value="1"/>
</dbReference>
<name>A0A1I6SIU2_9FLAO</name>
<keyword evidence="12" id="KW-1185">Reference proteome</keyword>
<dbReference type="SUPFAM" id="SSF55874">
    <property type="entry name" value="ATPase domain of HSP90 chaperone/DNA topoisomerase II/histidine kinase"/>
    <property type="match status" value="1"/>
</dbReference>
<keyword evidence="5" id="KW-0418">Kinase</keyword>
<dbReference type="RefSeq" id="WP_090229513.1">
    <property type="nucleotide sequence ID" value="NZ_FOZP01000009.1"/>
</dbReference>
<evidence type="ECO:0000256" key="7">
    <source>
        <dbReference type="SAM" id="Phobius"/>
    </source>
</evidence>
<dbReference type="PROSITE" id="PS50113">
    <property type="entry name" value="PAC"/>
    <property type="match status" value="3"/>
</dbReference>
<dbReference type="Pfam" id="PF02518">
    <property type="entry name" value="HATPase_c"/>
    <property type="match status" value="1"/>
</dbReference>
<dbReference type="SUPFAM" id="SSF47384">
    <property type="entry name" value="Homodimeric domain of signal transducing histidine kinase"/>
    <property type="match status" value="1"/>
</dbReference>
<comment type="catalytic activity">
    <reaction evidence="1">
        <text>ATP + protein L-histidine = ADP + protein N-phospho-L-histidine.</text>
        <dbReference type="EC" id="2.7.13.3"/>
    </reaction>
</comment>
<dbReference type="Gene3D" id="1.10.287.130">
    <property type="match status" value="1"/>
</dbReference>
<evidence type="ECO:0000256" key="2">
    <source>
        <dbReference type="ARBA" id="ARBA00012438"/>
    </source>
</evidence>
<gene>
    <name evidence="11" type="ORF">SAMN04488006_3054</name>
</gene>
<reference evidence="12" key="1">
    <citation type="submission" date="2016-10" db="EMBL/GenBank/DDBJ databases">
        <authorList>
            <person name="Varghese N."/>
            <person name="Submissions S."/>
        </authorList>
    </citation>
    <scope>NUCLEOTIDE SEQUENCE [LARGE SCALE GENOMIC DNA]</scope>
    <source>
        <strain evidence="12">DSM 24450</strain>
    </source>
</reference>
<evidence type="ECO:0000256" key="4">
    <source>
        <dbReference type="ARBA" id="ARBA00022679"/>
    </source>
</evidence>
<dbReference type="InterPro" id="IPR013656">
    <property type="entry name" value="PAS_4"/>
</dbReference>
<dbReference type="PANTHER" id="PTHR43304:SF1">
    <property type="entry name" value="PAC DOMAIN-CONTAINING PROTEIN"/>
    <property type="match status" value="1"/>
</dbReference>
<feature type="transmembrane region" description="Helical" evidence="7">
    <location>
        <begin position="202"/>
        <end position="225"/>
    </location>
</feature>
<feature type="transmembrane region" description="Helical" evidence="7">
    <location>
        <begin position="64"/>
        <end position="86"/>
    </location>
</feature>
<dbReference type="CDD" id="cd00130">
    <property type="entry name" value="PAS"/>
    <property type="match status" value="3"/>
</dbReference>
<dbReference type="InterPro" id="IPR036097">
    <property type="entry name" value="HisK_dim/P_sf"/>
</dbReference>
<dbReference type="InterPro" id="IPR036890">
    <property type="entry name" value="HATPase_C_sf"/>
</dbReference>
<feature type="domain" description="PAC" evidence="10">
    <location>
        <begin position="494"/>
        <end position="546"/>
    </location>
</feature>
<dbReference type="PROSITE" id="PS50109">
    <property type="entry name" value="HIS_KIN"/>
    <property type="match status" value="1"/>
</dbReference>
<dbReference type="SMART" id="SM00065">
    <property type="entry name" value="GAF"/>
    <property type="match status" value="1"/>
</dbReference>
<keyword evidence="7" id="KW-0812">Transmembrane</keyword>
<feature type="transmembrane region" description="Helical" evidence="7">
    <location>
        <begin position="138"/>
        <end position="161"/>
    </location>
</feature>
<feature type="domain" description="PAC" evidence="10">
    <location>
        <begin position="623"/>
        <end position="675"/>
    </location>
</feature>
<dbReference type="PANTHER" id="PTHR43304">
    <property type="entry name" value="PHYTOCHROME-LIKE PROTEIN CPH1"/>
    <property type="match status" value="1"/>
</dbReference>
<dbReference type="SUPFAM" id="SSF55785">
    <property type="entry name" value="PYP-like sensor domain (PAS domain)"/>
    <property type="match status" value="6"/>
</dbReference>
<keyword evidence="3" id="KW-0597">Phosphoprotein</keyword>
<dbReference type="InterPro" id="IPR005467">
    <property type="entry name" value="His_kinase_dom"/>
</dbReference>
<keyword evidence="7" id="KW-0472">Membrane</keyword>
<dbReference type="Pfam" id="PF20973">
    <property type="entry name" value="VUPS"/>
    <property type="match status" value="1"/>
</dbReference>
<dbReference type="NCBIfam" id="TIGR00229">
    <property type="entry name" value="sensory_box"/>
    <property type="match status" value="5"/>
</dbReference>
<organism evidence="11 12">
    <name type="scientific">Lutibacter maritimus</name>
    <dbReference type="NCBI Taxonomy" id="593133"/>
    <lineage>
        <taxon>Bacteria</taxon>
        <taxon>Pseudomonadati</taxon>
        <taxon>Bacteroidota</taxon>
        <taxon>Flavobacteriia</taxon>
        <taxon>Flavobacteriales</taxon>
        <taxon>Flavobacteriaceae</taxon>
        <taxon>Lutibacter</taxon>
    </lineage>
</organism>
<dbReference type="SMART" id="SM00388">
    <property type="entry name" value="HisKA"/>
    <property type="match status" value="1"/>
</dbReference>
<dbReference type="Pfam" id="PF08447">
    <property type="entry name" value="PAS_3"/>
    <property type="match status" value="1"/>
</dbReference>
<feature type="transmembrane region" description="Helical" evidence="7">
    <location>
        <begin position="98"/>
        <end position="118"/>
    </location>
</feature>
<dbReference type="CDD" id="cd00082">
    <property type="entry name" value="HisKA"/>
    <property type="match status" value="1"/>
</dbReference>
<accession>A0A1I6SIU2</accession>
<evidence type="ECO:0000256" key="6">
    <source>
        <dbReference type="SAM" id="Coils"/>
    </source>
</evidence>
<evidence type="ECO:0000259" key="10">
    <source>
        <dbReference type="PROSITE" id="PS50113"/>
    </source>
</evidence>
<dbReference type="InterPro" id="IPR029016">
    <property type="entry name" value="GAF-like_dom_sf"/>
</dbReference>
<dbReference type="InterPro" id="IPR052162">
    <property type="entry name" value="Sensor_kinase/Photoreceptor"/>
</dbReference>
<dbReference type="Pfam" id="PF08448">
    <property type="entry name" value="PAS_4"/>
    <property type="match status" value="1"/>
</dbReference>
<evidence type="ECO:0000259" key="8">
    <source>
        <dbReference type="PROSITE" id="PS50109"/>
    </source>
</evidence>
<keyword evidence="4" id="KW-0808">Transferase</keyword>
<dbReference type="Gene3D" id="3.30.565.10">
    <property type="entry name" value="Histidine kinase-like ATPase, C-terminal domain"/>
    <property type="match status" value="1"/>
</dbReference>
<dbReference type="InterPro" id="IPR000014">
    <property type="entry name" value="PAS"/>
</dbReference>
<dbReference type="PROSITE" id="PS50112">
    <property type="entry name" value="PAS"/>
    <property type="match status" value="3"/>
</dbReference>
<dbReference type="SMART" id="SM00091">
    <property type="entry name" value="PAS"/>
    <property type="match status" value="5"/>
</dbReference>
<feature type="transmembrane region" description="Helical" evidence="7">
    <location>
        <begin position="32"/>
        <end position="52"/>
    </location>
</feature>
<dbReference type="STRING" id="593133.SAMN04488006_3054"/>
<dbReference type="Gene3D" id="3.30.450.20">
    <property type="entry name" value="PAS domain"/>
    <property type="match status" value="6"/>
</dbReference>
<dbReference type="PRINTS" id="PR00344">
    <property type="entry name" value="BCTRLSENSOR"/>
</dbReference>
<dbReference type="InterPro" id="IPR003661">
    <property type="entry name" value="HisK_dim/P_dom"/>
</dbReference>
<dbReference type="OrthoDB" id="9766459at2"/>
<evidence type="ECO:0000256" key="1">
    <source>
        <dbReference type="ARBA" id="ARBA00000085"/>
    </source>
</evidence>
<dbReference type="InterPro" id="IPR000700">
    <property type="entry name" value="PAS-assoc_C"/>
</dbReference>
<feature type="domain" description="PAC" evidence="10">
    <location>
        <begin position="991"/>
        <end position="1043"/>
    </location>
</feature>
<dbReference type="GO" id="GO:0000155">
    <property type="term" value="F:phosphorelay sensor kinase activity"/>
    <property type="evidence" value="ECO:0007669"/>
    <property type="project" value="InterPro"/>
</dbReference>
<dbReference type="SMART" id="SM00387">
    <property type="entry name" value="HATPase_c"/>
    <property type="match status" value="1"/>
</dbReference>
<evidence type="ECO:0000259" key="9">
    <source>
        <dbReference type="PROSITE" id="PS50112"/>
    </source>
</evidence>
<dbReference type="InterPro" id="IPR035965">
    <property type="entry name" value="PAS-like_dom_sf"/>
</dbReference>
<proteinExistence type="predicted"/>
<dbReference type="Pfam" id="PF13426">
    <property type="entry name" value="PAS_9"/>
    <property type="match status" value="3"/>
</dbReference>
<protein>
    <recommendedName>
        <fullName evidence="2">histidine kinase</fullName>
        <ecNumber evidence="2">2.7.13.3</ecNumber>
    </recommendedName>
</protein>
<feature type="domain" description="PAS" evidence="9">
    <location>
        <begin position="435"/>
        <end position="488"/>
    </location>
</feature>
<dbReference type="InterPro" id="IPR004358">
    <property type="entry name" value="Sig_transdc_His_kin-like_C"/>
</dbReference>
<feature type="domain" description="Histidine kinase" evidence="8">
    <location>
        <begin position="1244"/>
        <end position="1455"/>
    </location>
</feature>
<feature type="domain" description="PAS" evidence="9">
    <location>
        <begin position="547"/>
        <end position="618"/>
    </location>
</feature>
<sequence>MQSINYYQILYLVFQCFTVAFIILLLFRLRTYFGLSLLFAALGVFQYMQVFLANTLYFEVYPNLFVSSGSSIIFTGSIFAILLIYLKEDALQTRKAIYGILAANILLILLQFSISIGITDDKVLNVYNLPIELFNQNSKISIIGSMLIFLDSFLIIFIYEAVSKKIQSTFFRILYSTIFILSVDSVLFGLGAFNGALQVKQIIFSGLISKNLAAIIYSIIFTLYLKYIDKRTLKLDSKENVFKDVFHSLTFRQRYESLYKENETQMWLFEQTKLKYKYLINNTSEGFYRIESEKPIAINLPINKQIDLMYKYMYISECNDAFAKLYGFNTASEMIGYRFFDLHGNKIIQENIDSLTSFIKNNYTISDAYTVEKNNEGNLCYFLNNADGIIENNALISFWGTQRDVTEKRKIEIALLEANTIINRSESVAFLWQNNENWTVEFVSENVFKLTGYTAQEFISQEISYANIIFSEDKERVFNEVKVTSNNTKITHFKHQPYRIITKNNQIKWIQDQSYIRRDSNNKITHYEGIISDITDKVKTNIQLINEKNKAQNYLNVAGVMLVSIDANGLVELINPKGCEILGYTKEEIIGKNWVENFIPKDQINTIKDVSKLVYEGKIEQVKKFENEIITKEGEKKLIAWTNVLILDNDGKIVSTLSSGEDITERKKTEHILKINEEKYRTLFEHAPEGILIANSESYYLDANTAICKMLGYTHHELVGLHAEDIVVPNEIENIQPALNTIISENYYEKEWLFKRKDESTFTAEVTVTTLPDGNLLAMVKDVTEQKLLKANLIQEKELLKVIINNIPVMLSLYDPNINMLFLNEEFETKLGVTTKDADEMDFMKLFYPDEQIRKQAADFMLNAPKEWREFPISTKNGSILNTEWTNIKLANGTQIGIGLDITERKLAHKKLQEQKDFLELLINHIPNQIFWKDNNLVYQGSNKVFSEIVGAKSPQDVIGKTDYDFDRDNSFAELYRRWDTRILESGKPELNIEEKYFNAQGKEGYLLTSKIPIKNSDNEILGVLGICIDVTESKLAQKTLIKFNERLKLLHKIDSATVSAKNINIIAKDVLSEIKKIVPFKHASLMEYNNVSEHLTFINTNTEVQGISTPKHPIPTSDFEFFDKETLKKGDIQIIENLKNEKFVSAHFKKIVDHGLNSAMIIPLMSENQLVGTLGLISNSMNIFTTENIQISKEIANQLAILLYQNKLKQEIIEYTENLEEKIKERTEQLEFSNRELRDFAQIVSHDLKAPLRAISQLSYWISKDYSDKIDAAGQEQLSMLIGRVKRLDNLIEGVLQYSRAGKAREKEIIIDLNTLVQDVIISLNPAENINIKVDTVLPKILGDPTRFSQVFQNLIENAIKFNDKPSVTINIGCINKIDIWEFYITDNGPGIEEKYFDRIFQIFQRLETRDNHEGTGVGLTLVKRIIQIYHGTIWITSEINKGTTFHFTLPIKI</sequence>
<dbReference type="Proteomes" id="UP000199312">
    <property type="component" value="Unassembled WGS sequence"/>
</dbReference>
<feature type="transmembrane region" description="Helical" evidence="7">
    <location>
        <begin position="173"/>
        <end position="196"/>
    </location>
</feature>
<dbReference type="FunFam" id="3.30.565.10:FF:000006">
    <property type="entry name" value="Sensor histidine kinase WalK"/>
    <property type="match status" value="1"/>
</dbReference>
<keyword evidence="6" id="KW-0175">Coiled coil</keyword>
<evidence type="ECO:0000313" key="12">
    <source>
        <dbReference type="Proteomes" id="UP000199312"/>
    </source>
</evidence>
<evidence type="ECO:0000256" key="3">
    <source>
        <dbReference type="ARBA" id="ARBA00022553"/>
    </source>
</evidence>
<evidence type="ECO:0000256" key="5">
    <source>
        <dbReference type="ARBA" id="ARBA00022777"/>
    </source>
</evidence>
<dbReference type="InterPro" id="IPR003018">
    <property type="entry name" value="GAF"/>
</dbReference>